<reference evidence="1" key="1">
    <citation type="journal article" date="2023" name="Comput. Struct. Biotechnol. J.">
        <title>Discovery of a novel marine Bacteroidetes with a rich repertoire of carbohydrate-active enzymes.</title>
        <authorList>
            <person name="Chen B."/>
            <person name="Liu G."/>
            <person name="Chen Q."/>
            <person name="Wang H."/>
            <person name="Liu L."/>
            <person name="Tang K."/>
        </authorList>
    </citation>
    <scope>NUCLEOTIDE SEQUENCE</scope>
    <source>
        <strain evidence="1">TK19036</strain>
    </source>
</reference>
<sequence>MKNIDQLLVKTQVKYDPSQNSTGRVELLTPNEAVTLAGGDKEYKPIYDERDTDEHFRFGASSVFNFFDNLF</sequence>
<evidence type="ECO:0000313" key="1">
    <source>
        <dbReference type="EMBL" id="WKN34017.1"/>
    </source>
</evidence>
<dbReference type="EMBL" id="CP120682">
    <property type="protein sequence ID" value="WKN34017.1"/>
    <property type="molecule type" value="Genomic_DNA"/>
</dbReference>
<dbReference type="AlphaFoldDB" id="A0AA49JIA3"/>
<proteinExistence type="predicted"/>
<reference evidence="1" key="2">
    <citation type="journal article" date="2024" name="Antonie Van Leeuwenhoek">
        <title>Roseihalotalea indica gen. nov., sp. nov., a halophilic Bacteroidetes from mesopelagic Southwest Indian Ocean with higher carbohydrate metabolic potential.</title>
        <authorList>
            <person name="Chen B."/>
            <person name="Zhang M."/>
            <person name="Lin D."/>
            <person name="Ye J."/>
            <person name="Tang K."/>
        </authorList>
    </citation>
    <scope>NUCLEOTIDE SEQUENCE</scope>
    <source>
        <strain evidence="1">TK19036</strain>
    </source>
</reference>
<accession>A0AA49JIA3</accession>
<name>A0AA49JIA3_9BACT</name>
<gene>
    <name evidence="1" type="ORF">K4G66_16680</name>
</gene>
<organism evidence="1">
    <name type="scientific">Roseihalotalea indica</name>
    <dbReference type="NCBI Taxonomy" id="2867963"/>
    <lineage>
        <taxon>Bacteria</taxon>
        <taxon>Pseudomonadati</taxon>
        <taxon>Bacteroidota</taxon>
        <taxon>Cytophagia</taxon>
        <taxon>Cytophagales</taxon>
        <taxon>Catalimonadaceae</taxon>
        <taxon>Roseihalotalea</taxon>
    </lineage>
</organism>
<protein>
    <submittedName>
        <fullName evidence="1">Uncharacterized protein</fullName>
    </submittedName>
</protein>